<dbReference type="InterPro" id="IPR025646">
    <property type="entry name" value="DUF4350"/>
</dbReference>
<organism evidence="3 4">
    <name type="scientific">Mesonia algae</name>
    <dbReference type="NCBI Taxonomy" id="213248"/>
    <lineage>
        <taxon>Bacteria</taxon>
        <taxon>Pseudomonadati</taxon>
        <taxon>Bacteroidota</taxon>
        <taxon>Flavobacteriia</taxon>
        <taxon>Flavobacteriales</taxon>
        <taxon>Flavobacteriaceae</taxon>
        <taxon>Mesonia</taxon>
    </lineage>
</organism>
<protein>
    <submittedName>
        <fullName evidence="3">Uncharacterized protein DUF4350</fullName>
    </submittedName>
</protein>
<accession>A0A2W7HUM5</accession>
<dbReference type="Proteomes" id="UP000249542">
    <property type="component" value="Unassembled WGS sequence"/>
</dbReference>
<dbReference type="EMBL" id="QKYV01000010">
    <property type="protein sequence ID" value="PZW37812.1"/>
    <property type="molecule type" value="Genomic_DNA"/>
</dbReference>
<reference evidence="3 4" key="1">
    <citation type="submission" date="2018-06" db="EMBL/GenBank/DDBJ databases">
        <title>Genomic Encyclopedia of Archaeal and Bacterial Type Strains, Phase II (KMG-II): from individual species to whole genera.</title>
        <authorList>
            <person name="Goeker M."/>
        </authorList>
    </citation>
    <scope>NUCLEOTIDE SEQUENCE [LARGE SCALE GENOMIC DNA]</scope>
    <source>
        <strain evidence="3 4">DSM 15361</strain>
    </source>
</reference>
<keyword evidence="1" id="KW-0472">Membrane</keyword>
<feature type="transmembrane region" description="Helical" evidence="1">
    <location>
        <begin position="272"/>
        <end position="289"/>
    </location>
</feature>
<keyword evidence="4" id="KW-1185">Reference proteome</keyword>
<evidence type="ECO:0000256" key="1">
    <source>
        <dbReference type="SAM" id="Phobius"/>
    </source>
</evidence>
<evidence type="ECO:0000313" key="4">
    <source>
        <dbReference type="Proteomes" id="UP000249542"/>
    </source>
</evidence>
<dbReference type="AlphaFoldDB" id="A0A2W7HUM5"/>
<proteinExistence type="predicted"/>
<comment type="caution">
    <text evidence="3">The sequence shown here is derived from an EMBL/GenBank/DDBJ whole genome shotgun (WGS) entry which is preliminary data.</text>
</comment>
<dbReference type="Pfam" id="PF14258">
    <property type="entry name" value="DUF4350"/>
    <property type="match status" value="1"/>
</dbReference>
<keyword evidence="1" id="KW-1133">Transmembrane helix</keyword>
<dbReference type="RefSeq" id="WP_111542081.1">
    <property type="nucleotide sequence ID" value="NZ_QKYV01000010.1"/>
</dbReference>
<feature type="domain" description="DUF4350" evidence="2">
    <location>
        <begin position="39"/>
        <end position="231"/>
    </location>
</feature>
<evidence type="ECO:0000259" key="2">
    <source>
        <dbReference type="Pfam" id="PF14258"/>
    </source>
</evidence>
<gene>
    <name evidence="3" type="ORF">LX95_02826</name>
</gene>
<evidence type="ECO:0000313" key="3">
    <source>
        <dbReference type="EMBL" id="PZW37812.1"/>
    </source>
</evidence>
<keyword evidence="1" id="KW-0812">Transmembrane</keyword>
<name>A0A2W7HUM5_9FLAO</name>
<sequence length="401" mass="46993">MSKRYKILLVILIALLGTLVFLEANQKDPVNWYPSYSNKDKIPLGTYAFFNELKKQAPQIEEVNVPPFEFLKYGDIKPGAYFFIGNFLMFDKAEAEQLLAWVNKGNTLFLSSNNFSTTLLDTLKLSQKSRIRKNGLENLPQYQLVNPKLKLDSWHTFQKDKEIIHFNEIDTLNQQVLGLVQIKGEDLEKTEESINFIEAPFGQGKIYIHSSPEVFSNFFLLSKEKQYAYTQNAISYLDLNEGNFYWDNHYSGGKTINTSPLYILLNNKYLKWAYYFILIGAVLFVFFEGKRKQQSIPVRNPLKNKTYEYTQTIAGMYLERKDHTGIAHKMIDQFYHELRLKYHINTQKSNSNLINDIANKTDHSTEEVKELIEFLQLQQHNKMISKEELKEINKRITNFKH</sequence>